<feature type="signal peptide" evidence="2">
    <location>
        <begin position="1"/>
        <end position="18"/>
    </location>
</feature>
<keyword evidence="4" id="KW-1185">Reference proteome</keyword>
<feature type="compositionally biased region" description="Low complexity" evidence="1">
    <location>
        <begin position="105"/>
        <end position="157"/>
    </location>
</feature>
<reference evidence="4" key="1">
    <citation type="submission" date="2019-04" db="EMBL/GenBank/DDBJ databases">
        <title>Friends and foes A comparative genomics studyof 23 Aspergillus species from section Flavi.</title>
        <authorList>
            <consortium name="DOE Joint Genome Institute"/>
            <person name="Kjaerbolling I."/>
            <person name="Vesth T."/>
            <person name="Frisvad J.C."/>
            <person name="Nybo J.L."/>
            <person name="Theobald S."/>
            <person name="Kildgaard S."/>
            <person name="Isbrandt T."/>
            <person name="Kuo A."/>
            <person name="Sato A."/>
            <person name="Lyhne E.K."/>
            <person name="Kogle M.E."/>
            <person name="Wiebenga A."/>
            <person name="Kun R.S."/>
            <person name="Lubbers R.J."/>
            <person name="Makela M.R."/>
            <person name="Barry K."/>
            <person name="Chovatia M."/>
            <person name="Clum A."/>
            <person name="Daum C."/>
            <person name="Haridas S."/>
            <person name="He G."/>
            <person name="LaButti K."/>
            <person name="Lipzen A."/>
            <person name="Mondo S."/>
            <person name="Riley R."/>
            <person name="Salamov A."/>
            <person name="Simmons B.A."/>
            <person name="Magnuson J.K."/>
            <person name="Henrissat B."/>
            <person name="Mortensen U.H."/>
            <person name="Larsen T.O."/>
            <person name="Devries R.P."/>
            <person name="Grigoriev I.V."/>
            <person name="Machida M."/>
            <person name="Baker S.E."/>
            <person name="Andersen M.R."/>
        </authorList>
    </citation>
    <scope>NUCLEOTIDE SEQUENCE [LARGE SCALE GENOMIC DNA]</scope>
    <source>
        <strain evidence="4">CBS 130015</strain>
    </source>
</reference>
<feature type="region of interest" description="Disordered" evidence="1">
    <location>
        <begin position="105"/>
        <end position="162"/>
    </location>
</feature>
<feature type="chain" id="PRO_5024883690" description="GPI anchored serine-threonine rich protein" evidence="2">
    <location>
        <begin position="19"/>
        <end position="187"/>
    </location>
</feature>
<evidence type="ECO:0000256" key="2">
    <source>
        <dbReference type="SAM" id="SignalP"/>
    </source>
</evidence>
<evidence type="ECO:0000256" key="1">
    <source>
        <dbReference type="SAM" id="MobiDB-lite"/>
    </source>
</evidence>
<keyword evidence="2" id="KW-0732">Signal</keyword>
<dbReference type="AlphaFoldDB" id="A0A5N6W5A0"/>
<accession>A0A5N6W5A0</accession>
<evidence type="ECO:0000313" key="3">
    <source>
        <dbReference type="EMBL" id="KAE8315678.1"/>
    </source>
</evidence>
<proteinExistence type="predicted"/>
<gene>
    <name evidence="3" type="ORF">BDV41DRAFT_574711</name>
</gene>
<dbReference type="EMBL" id="ML738311">
    <property type="protein sequence ID" value="KAE8315678.1"/>
    <property type="molecule type" value="Genomic_DNA"/>
</dbReference>
<organism evidence="3 4">
    <name type="scientific">Aspergillus transmontanensis</name>
    <dbReference type="NCBI Taxonomy" id="1034304"/>
    <lineage>
        <taxon>Eukaryota</taxon>
        <taxon>Fungi</taxon>
        <taxon>Dikarya</taxon>
        <taxon>Ascomycota</taxon>
        <taxon>Pezizomycotina</taxon>
        <taxon>Eurotiomycetes</taxon>
        <taxon>Eurotiomycetidae</taxon>
        <taxon>Eurotiales</taxon>
        <taxon>Aspergillaceae</taxon>
        <taxon>Aspergillus</taxon>
        <taxon>Aspergillus subgen. Circumdati</taxon>
    </lineage>
</organism>
<protein>
    <recommendedName>
        <fullName evidence="5">GPI anchored serine-threonine rich protein</fullName>
    </recommendedName>
</protein>
<dbReference type="Proteomes" id="UP000325433">
    <property type="component" value="Unassembled WGS sequence"/>
</dbReference>
<evidence type="ECO:0000313" key="4">
    <source>
        <dbReference type="Proteomes" id="UP000325433"/>
    </source>
</evidence>
<sequence>MSARFLILAALLATTALAADRTPALVARQVVELPCSYQGEKECGSGCIPVSYTCCPNNLGGCPLGSYCDGLGCCPNGKTCTGPGGVSTRPGSTITVTNSLTNTLTSTSTSTHTLTSSEVVTPTYTPTPSSSTSSSRSVIPPSSSAVPPSSSTPAVSPTSPPLHTGAASHLAPGFYAAAGLIVGAALV</sequence>
<evidence type="ECO:0008006" key="5">
    <source>
        <dbReference type="Google" id="ProtNLM"/>
    </source>
</evidence>
<name>A0A5N6W5A0_9EURO</name>